<evidence type="ECO:0008006" key="5">
    <source>
        <dbReference type="Google" id="ProtNLM"/>
    </source>
</evidence>
<evidence type="ECO:0000313" key="3">
    <source>
        <dbReference type="EMBL" id="GCE76324.1"/>
    </source>
</evidence>
<feature type="signal peptide" evidence="2">
    <location>
        <begin position="1"/>
        <end position="43"/>
    </location>
</feature>
<keyword evidence="4" id="KW-1185">Reference proteome</keyword>
<comment type="caution">
    <text evidence="3">The sequence shown here is derived from an EMBL/GenBank/DDBJ whole genome shotgun (WGS) entry which is preliminary data.</text>
</comment>
<feature type="region of interest" description="Disordered" evidence="1">
    <location>
        <begin position="332"/>
        <end position="359"/>
    </location>
</feature>
<gene>
    <name evidence="3" type="ORF">CBZ_13800</name>
</gene>
<dbReference type="RefSeq" id="WP_165446690.1">
    <property type="nucleotide sequence ID" value="NZ_BIMR01000090.1"/>
</dbReference>
<accession>A0A402DQC8</accession>
<dbReference type="EMBL" id="BIMR01000090">
    <property type="protein sequence ID" value="GCE76324.1"/>
    <property type="molecule type" value="Genomic_DNA"/>
</dbReference>
<name>A0A402DQC8_9CELL</name>
<feature type="compositionally biased region" description="Low complexity" evidence="1">
    <location>
        <begin position="335"/>
        <end position="359"/>
    </location>
</feature>
<keyword evidence="2" id="KW-0732">Signal</keyword>
<organism evidence="3 4">
    <name type="scientific">Cellulomonas biazotea</name>
    <dbReference type="NCBI Taxonomy" id="1709"/>
    <lineage>
        <taxon>Bacteria</taxon>
        <taxon>Bacillati</taxon>
        <taxon>Actinomycetota</taxon>
        <taxon>Actinomycetes</taxon>
        <taxon>Micrococcales</taxon>
        <taxon>Cellulomonadaceae</taxon>
        <taxon>Cellulomonas</taxon>
    </lineage>
</organism>
<dbReference type="AlphaFoldDB" id="A0A402DQC8"/>
<sequence>MTARPARSARGSLGARGARLRRRLAASALLGLLATAVAVPALAADGPSGGTDLTVSVVVPESRDRAFEVRDAELLWSLNAETGAAAPAGGCHFLMAGRPGATGDAGGSHVWTAADGLYRAQDGPVRVRVPDGSADGRAASWDTRCSTPGGTPVRGDATSQARVSVTGGTGVVDPVAGTARVTWSGTFTVVFYGGLTYWWASDPVLEVRPDGTGTLTALVGGYATSREDTSVWAPLAPRQVVLADLERVPTGATTGFTVTPRYLGVTAAAPDQVARTDANAGVWGAFPASFVQFQQLTGQGPYWYTSGGEADRRKVASPLVVRWTAGQAVDDETLAAAPAPTTATAGGTGTTTGSTSAPRSRAATAAAPTAADPVAAVPGVTSQSFSGPRTPLVTAVATTLRDDPTVTGLGVAGLLLGTSGAVLGFRRGWLVLPGRGRIPAP</sequence>
<evidence type="ECO:0000313" key="4">
    <source>
        <dbReference type="Proteomes" id="UP000289954"/>
    </source>
</evidence>
<evidence type="ECO:0000256" key="1">
    <source>
        <dbReference type="SAM" id="MobiDB-lite"/>
    </source>
</evidence>
<protein>
    <recommendedName>
        <fullName evidence="5">Htaa domain-containing protein</fullName>
    </recommendedName>
</protein>
<dbReference type="Proteomes" id="UP000289954">
    <property type="component" value="Unassembled WGS sequence"/>
</dbReference>
<reference evidence="3 4" key="1">
    <citation type="submission" date="2019-01" db="EMBL/GenBank/DDBJ databases">
        <title>Draft genome sequence of Cellulomonas takizawaensis strain TKZ-21.</title>
        <authorList>
            <person name="Yamamura H."/>
            <person name="Hayashi T."/>
            <person name="Hamada M."/>
            <person name="Serisawa Y."/>
            <person name="Matsuyama K."/>
            <person name="Nakagawa Y."/>
            <person name="Otoguro M."/>
            <person name="Yanagida F."/>
            <person name="Hayakawa M."/>
        </authorList>
    </citation>
    <scope>NUCLEOTIDE SEQUENCE [LARGE SCALE GENOMIC DNA]</scope>
    <source>
        <strain evidence="3 4">NBRC12680</strain>
    </source>
</reference>
<feature type="chain" id="PRO_5019581227" description="Htaa domain-containing protein" evidence="2">
    <location>
        <begin position="44"/>
        <end position="441"/>
    </location>
</feature>
<proteinExistence type="predicted"/>
<evidence type="ECO:0000256" key="2">
    <source>
        <dbReference type="SAM" id="SignalP"/>
    </source>
</evidence>